<feature type="domain" description="Concentrative nucleoside transporter C-terminal" evidence="2">
    <location>
        <begin position="2"/>
        <end position="65"/>
    </location>
</feature>
<gene>
    <name evidence="3" type="ORF">NP493_914g00018</name>
</gene>
<dbReference type="GO" id="GO:0005415">
    <property type="term" value="F:nucleoside:sodium symporter activity"/>
    <property type="evidence" value="ECO:0007669"/>
    <property type="project" value="TreeGrafter"/>
</dbReference>
<dbReference type="PANTHER" id="PTHR10590">
    <property type="entry name" value="SODIUM/NUCLEOSIDE COTRANSPORTER"/>
    <property type="match status" value="1"/>
</dbReference>
<dbReference type="PANTHER" id="PTHR10590:SF4">
    <property type="entry name" value="SOLUTE CARRIER FAMILY 28 MEMBER 3"/>
    <property type="match status" value="1"/>
</dbReference>
<keyword evidence="1" id="KW-1133">Transmembrane helix</keyword>
<dbReference type="InterPro" id="IPR011657">
    <property type="entry name" value="CNT_C_dom"/>
</dbReference>
<keyword evidence="1" id="KW-0812">Transmembrane</keyword>
<feature type="transmembrane region" description="Helical" evidence="1">
    <location>
        <begin position="12"/>
        <end position="31"/>
    </location>
</feature>
<evidence type="ECO:0000313" key="4">
    <source>
        <dbReference type="Proteomes" id="UP001209878"/>
    </source>
</evidence>
<evidence type="ECO:0000259" key="2">
    <source>
        <dbReference type="Pfam" id="PF07662"/>
    </source>
</evidence>
<keyword evidence="1" id="KW-0472">Membrane</keyword>
<evidence type="ECO:0000313" key="3">
    <source>
        <dbReference type="EMBL" id="KAK2172995.1"/>
    </source>
</evidence>
<reference evidence="3" key="1">
    <citation type="journal article" date="2023" name="Mol. Biol. Evol.">
        <title>Third-Generation Sequencing Reveals the Adaptive Role of the Epigenome in Three Deep-Sea Polychaetes.</title>
        <authorList>
            <person name="Perez M."/>
            <person name="Aroh O."/>
            <person name="Sun Y."/>
            <person name="Lan Y."/>
            <person name="Juniper S.K."/>
            <person name="Young C.R."/>
            <person name="Angers B."/>
            <person name="Qian P.Y."/>
        </authorList>
    </citation>
    <scope>NUCLEOTIDE SEQUENCE</scope>
    <source>
        <strain evidence="3">R07B-5</strain>
    </source>
</reference>
<proteinExistence type="predicted"/>
<dbReference type="EMBL" id="JAODUO010000913">
    <property type="protein sequence ID" value="KAK2172995.1"/>
    <property type="molecule type" value="Genomic_DNA"/>
</dbReference>
<organism evidence="3 4">
    <name type="scientific">Ridgeia piscesae</name>
    <name type="common">Tubeworm</name>
    <dbReference type="NCBI Taxonomy" id="27915"/>
    <lineage>
        <taxon>Eukaryota</taxon>
        <taxon>Metazoa</taxon>
        <taxon>Spiralia</taxon>
        <taxon>Lophotrochozoa</taxon>
        <taxon>Annelida</taxon>
        <taxon>Polychaeta</taxon>
        <taxon>Sedentaria</taxon>
        <taxon>Canalipalpata</taxon>
        <taxon>Sabellida</taxon>
        <taxon>Siboglinidae</taxon>
        <taxon>Ridgeia</taxon>
    </lineage>
</organism>
<name>A0AAD9KLP7_RIDPI</name>
<protein>
    <recommendedName>
        <fullName evidence="2">Concentrative nucleoside transporter C-terminal domain-containing protein</fullName>
    </recommendedName>
</protein>
<evidence type="ECO:0000256" key="1">
    <source>
        <dbReference type="SAM" id="Phobius"/>
    </source>
</evidence>
<dbReference type="Pfam" id="PF07662">
    <property type="entry name" value="Nucleos_tra2_C"/>
    <property type="match status" value="1"/>
</dbReference>
<accession>A0AAD9KLP7</accession>
<dbReference type="AlphaFoldDB" id="A0AAD9KLP7"/>
<comment type="caution">
    <text evidence="3">The sequence shown here is derived from an EMBL/GenBank/DDBJ whole genome shotgun (WGS) entry which is preliminary data.</text>
</comment>
<dbReference type="InterPro" id="IPR008276">
    <property type="entry name" value="C_nuclsd_transpt"/>
</dbReference>
<dbReference type="GO" id="GO:0005886">
    <property type="term" value="C:plasma membrane"/>
    <property type="evidence" value="ECO:0007669"/>
    <property type="project" value="TreeGrafter"/>
</dbReference>
<sequence>MSLQERSEVIATYAMCGFASLTAIGVAMGVLRTIAPNRTKDASAISMRAMIAGNGANFLTACVAGRKCDVASAAVSCICHVTILREYARDVDVGQCKEPLSWQPALTLWSMTSCDMLLV</sequence>
<keyword evidence="4" id="KW-1185">Reference proteome</keyword>
<dbReference type="Proteomes" id="UP001209878">
    <property type="component" value="Unassembled WGS sequence"/>
</dbReference>